<evidence type="ECO:0000313" key="2">
    <source>
        <dbReference type="EMBL" id="GAJ01259.1"/>
    </source>
</evidence>
<dbReference type="EMBL" id="BARW01019985">
    <property type="protein sequence ID" value="GAJ01259.1"/>
    <property type="molecule type" value="Genomic_DNA"/>
</dbReference>
<protein>
    <submittedName>
        <fullName evidence="2">Uncharacterized protein</fullName>
    </submittedName>
</protein>
<dbReference type="AlphaFoldDB" id="X1T7J7"/>
<feature type="compositionally biased region" description="Basic and acidic residues" evidence="1">
    <location>
        <begin position="27"/>
        <end position="37"/>
    </location>
</feature>
<accession>X1T7J7</accession>
<organism evidence="2">
    <name type="scientific">marine sediment metagenome</name>
    <dbReference type="NCBI Taxonomy" id="412755"/>
    <lineage>
        <taxon>unclassified sequences</taxon>
        <taxon>metagenomes</taxon>
        <taxon>ecological metagenomes</taxon>
    </lineage>
</organism>
<feature type="non-terminal residue" evidence="2">
    <location>
        <position position="1"/>
    </location>
</feature>
<gene>
    <name evidence="2" type="ORF">S12H4_33847</name>
</gene>
<name>X1T7J7_9ZZZZ</name>
<reference evidence="2" key="1">
    <citation type="journal article" date="2014" name="Front. Microbiol.">
        <title>High frequency of phylogenetically diverse reductive dehalogenase-homologous genes in deep subseafloor sedimentary metagenomes.</title>
        <authorList>
            <person name="Kawai M."/>
            <person name="Futagami T."/>
            <person name="Toyoda A."/>
            <person name="Takaki Y."/>
            <person name="Nishi S."/>
            <person name="Hori S."/>
            <person name="Arai W."/>
            <person name="Tsubouchi T."/>
            <person name="Morono Y."/>
            <person name="Uchiyama I."/>
            <person name="Ito T."/>
            <person name="Fujiyama A."/>
            <person name="Inagaki F."/>
            <person name="Takami H."/>
        </authorList>
    </citation>
    <scope>NUCLEOTIDE SEQUENCE</scope>
    <source>
        <strain evidence="2">Expedition CK06-06</strain>
    </source>
</reference>
<sequence length="48" mass="5442">FFLKGKADSKSAIGQVENVGRSNPAHNRFERGKGREKQLRKKSAEQQQ</sequence>
<comment type="caution">
    <text evidence="2">The sequence shown here is derived from an EMBL/GenBank/DDBJ whole genome shotgun (WGS) entry which is preliminary data.</text>
</comment>
<proteinExistence type="predicted"/>
<feature type="region of interest" description="Disordered" evidence="1">
    <location>
        <begin position="1"/>
        <end position="48"/>
    </location>
</feature>
<evidence type="ECO:0000256" key="1">
    <source>
        <dbReference type="SAM" id="MobiDB-lite"/>
    </source>
</evidence>